<gene>
    <name evidence="2" type="ORF">I8Y21_006256</name>
</gene>
<evidence type="ECO:0000313" key="2">
    <source>
        <dbReference type="EMBL" id="HAT1685394.1"/>
    </source>
</evidence>
<feature type="transmembrane region" description="Helical" evidence="1">
    <location>
        <begin position="52"/>
        <end position="72"/>
    </location>
</feature>
<keyword evidence="1" id="KW-0812">Transmembrane</keyword>
<comment type="caution">
    <text evidence="2">The sequence shown here is derived from an EMBL/GenBank/DDBJ whole genome shotgun (WGS) entry which is preliminary data.</text>
</comment>
<reference evidence="2" key="1">
    <citation type="journal article" date="2018" name="Genome Biol.">
        <title>SKESA: strategic k-mer extension for scrupulous assemblies.</title>
        <authorList>
            <person name="Souvorov A."/>
            <person name="Agarwala R."/>
            <person name="Lipman D.J."/>
        </authorList>
    </citation>
    <scope>NUCLEOTIDE SEQUENCE</scope>
    <source>
        <strain evidence="2">R404</strain>
    </source>
</reference>
<dbReference type="AlphaFoldDB" id="A0AAN5LF64"/>
<reference evidence="2" key="2">
    <citation type="submission" date="2020-11" db="EMBL/GenBank/DDBJ databases">
        <authorList>
            <consortium name="NCBI Pathogen Detection Project"/>
        </authorList>
    </citation>
    <scope>NUCLEOTIDE SEQUENCE</scope>
    <source>
        <strain evidence="2">R404</strain>
    </source>
</reference>
<evidence type="ECO:0000313" key="3">
    <source>
        <dbReference type="Proteomes" id="UP000856143"/>
    </source>
</evidence>
<sequence length="188" mass="22074">MAWWKDLSKETISSIIVALVTGGGVFWLWKYVKQFFHWLMNILTFPVTMPSWMLLILSILLLAILPTAGFLMRRRIASKATGKKRSFLDYTSDTIFEMKVSWEWYKRYGDRGHSLNNLQMRCPNCGGLLSEYSSVDYYNYYAPFPIVKCNFKGCGWKITSDMERLSYGEMKARLTEEIDRRCFQQFGN</sequence>
<keyword evidence="1" id="KW-0472">Membrane</keyword>
<evidence type="ECO:0000256" key="1">
    <source>
        <dbReference type="SAM" id="Phobius"/>
    </source>
</evidence>
<protein>
    <submittedName>
        <fullName evidence="2">Uncharacterized protein</fullName>
    </submittedName>
</protein>
<organism evidence="2 3">
    <name type="scientific">Klebsiella oxytoca</name>
    <dbReference type="NCBI Taxonomy" id="571"/>
    <lineage>
        <taxon>Bacteria</taxon>
        <taxon>Pseudomonadati</taxon>
        <taxon>Pseudomonadota</taxon>
        <taxon>Gammaproteobacteria</taxon>
        <taxon>Enterobacterales</taxon>
        <taxon>Enterobacteriaceae</taxon>
        <taxon>Klebsiella/Raoultella group</taxon>
        <taxon>Klebsiella</taxon>
    </lineage>
</organism>
<dbReference type="EMBL" id="DACSEO010000194">
    <property type="protein sequence ID" value="HAT1685394.1"/>
    <property type="molecule type" value="Genomic_DNA"/>
</dbReference>
<keyword evidence="1" id="KW-1133">Transmembrane helix</keyword>
<dbReference type="Proteomes" id="UP000856143">
    <property type="component" value="Unassembled WGS sequence"/>
</dbReference>
<name>A0AAN5LF64_KLEOX</name>
<feature type="transmembrane region" description="Helical" evidence="1">
    <location>
        <begin position="12"/>
        <end position="32"/>
    </location>
</feature>
<accession>A0AAN5LF64</accession>
<proteinExistence type="predicted"/>